<keyword evidence="5" id="KW-0805">Transcription regulation</keyword>
<accession>A0ABW7EY94</accession>
<dbReference type="Pfam" id="PF04316">
    <property type="entry name" value="FlgM"/>
    <property type="match status" value="1"/>
</dbReference>
<name>A0ABW7EY94_9BURK</name>
<evidence type="ECO:0000256" key="2">
    <source>
        <dbReference type="ARBA" id="ARBA00017823"/>
    </source>
</evidence>
<evidence type="ECO:0000256" key="5">
    <source>
        <dbReference type="ARBA" id="ARBA00023015"/>
    </source>
</evidence>
<keyword evidence="11" id="KW-0282">Flagellum</keyword>
<protein>
    <recommendedName>
        <fullName evidence="2">Negative regulator of flagellin synthesis</fullName>
    </recommendedName>
    <alternativeName>
        <fullName evidence="8">Anti-sigma-28 factor</fullName>
    </alternativeName>
</protein>
<evidence type="ECO:0000313" key="12">
    <source>
        <dbReference type="Proteomes" id="UP001606210"/>
    </source>
</evidence>
<keyword evidence="4" id="KW-1005">Bacterial flagellum biogenesis</keyword>
<evidence type="ECO:0000256" key="9">
    <source>
        <dbReference type="SAM" id="MobiDB-lite"/>
    </source>
</evidence>
<evidence type="ECO:0000256" key="8">
    <source>
        <dbReference type="ARBA" id="ARBA00030117"/>
    </source>
</evidence>
<keyword evidence="6" id="KW-0804">Transcription</keyword>
<evidence type="ECO:0000256" key="3">
    <source>
        <dbReference type="ARBA" id="ARBA00022491"/>
    </source>
</evidence>
<proteinExistence type="inferred from homology"/>
<comment type="function">
    <text evidence="7">Responsible for the coupling of flagellin expression to flagellar assembly by preventing expression of the flagellin genes when a component of the middle class of proteins is defective. It negatively regulates flagellar genes by inhibiting the activity of FliA by directly binding to FliA.</text>
</comment>
<dbReference type="InterPro" id="IPR007412">
    <property type="entry name" value="FlgM"/>
</dbReference>
<dbReference type="RefSeq" id="WP_394476684.1">
    <property type="nucleotide sequence ID" value="NZ_JBIGHV010000002.1"/>
</dbReference>
<evidence type="ECO:0000256" key="7">
    <source>
        <dbReference type="ARBA" id="ARBA00024739"/>
    </source>
</evidence>
<sequence>MKIGNSPSPEGPAGPAKTEQRPAARKPEAAVANEIVRPTANAPAASAQVALSSAAQLAASAGPDDGSFDAAKVDRISKAISEGKFTINANAIADKLVANAQELLNSRANKH</sequence>
<keyword evidence="11" id="KW-0969">Cilium</keyword>
<gene>
    <name evidence="11" type="primary">flgM</name>
    <name evidence="11" type="ORF">ACG00Y_05380</name>
</gene>
<feature type="domain" description="Anti-sigma-28 factor FlgM C-terminal" evidence="10">
    <location>
        <begin position="48"/>
        <end position="97"/>
    </location>
</feature>
<evidence type="ECO:0000256" key="1">
    <source>
        <dbReference type="ARBA" id="ARBA00005322"/>
    </source>
</evidence>
<keyword evidence="12" id="KW-1185">Reference proteome</keyword>
<comment type="caution">
    <text evidence="11">The sequence shown here is derived from an EMBL/GenBank/DDBJ whole genome shotgun (WGS) entry which is preliminary data.</text>
</comment>
<dbReference type="InterPro" id="IPR035890">
    <property type="entry name" value="Anti-sigma-28_factor_FlgM_sf"/>
</dbReference>
<evidence type="ECO:0000256" key="4">
    <source>
        <dbReference type="ARBA" id="ARBA00022795"/>
    </source>
</evidence>
<evidence type="ECO:0000256" key="6">
    <source>
        <dbReference type="ARBA" id="ARBA00023163"/>
    </source>
</evidence>
<dbReference type="EMBL" id="JBIGHV010000002">
    <property type="protein sequence ID" value="MFG6429332.1"/>
    <property type="molecule type" value="Genomic_DNA"/>
</dbReference>
<feature type="compositionally biased region" description="Basic and acidic residues" evidence="9">
    <location>
        <begin position="18"/>
        <end position="28"/>
    </location>
</feature>
<keyword evidence="3" id="KW-0678">Repressor</keyword>
<dbReference type="NCBIfam" id="TIGR03824">
    <property type="entry name" value="FlgM_jcvi"/>
    <property type="match status" value="1"/>
</dbReference>
<evidence type="ECO:0000259" key="10">
    <source>
        <dbReference type="Pfam" id="PF04316"/>
    </source>
</evidence>
<dbReference type="SUPFAM" id="SSF101498">
    <property type="entry name" value="Anti-sigma factor FlgM"/>
    <property type="match status" value="1"/>
</dbReference>
<feature type="region of interest" description="Disordered" evidence="9">
    <location>
        <begin position="1"/>
        <end position="30"/>
    </location>
</feature>
<keyword evidence="11" id="KW-0966">Cell projection</keyword>
<comment type="similarity">
    <text evidence="1">Belongs to the FlgM family.</text>
</comment>
<reference evidence="11 12" key="1">
    <citation type="submission" date="2024-08" db="EMBL/GenBank/DDBJ databases">
        <authorList>
            <person name="Lu H."/>
        </authorList>
    </citation>
    <scope>NUCLEOTIDE SEQUENCE [LARGE SCALE GENOMIC DNA]</scope>
    <source>
        <strain evidence="11 12">LYH14W</strain>
    </source>
</reference>
<organism evidence="11 12">
    <name type="scientific">Pelomonas parva</name>
    <dbReference type="NCBI Taxonomy" id="3299032"/>
    <lineage>
        <taxon>Bacteria</taxon>
        <taxon>Pseudomonadati</taxon>
        <taxon>Pseudomonadota</taxon>
        <taxon>Betaproteobacteria</taxon>
        <taxon>Burkholderiales</taxon>
        <taxon>Sphaerotilaceae</taxon>
        <taxon>Roseateles</taxon>
    </lineage>
</organism>
<dbReference type="Proteomes" id="UP001606210">
    <property type="component" value="Unassembled WGS sequence"/>
</dbReference>
<evidence type="ECO:0000313" key="11">
    <source>
        <dbReference type="EMBL" id="MFG6429332.1"/>
    </source>
</evidence>
<dbReference type="InterPro" id="IPR031316">
    <property type="entry name" value="FlgM_C"/>
</dbReference>